<comment type="caution">
    <text evidence="6">The sequence shown here is derived from an EMBL/GenBank/DDBJ whole genome shotgun (WGS) entry which is preliminary data.</text>
</comment>
<dbReference type="Gene3D" id="3.90.1720.10">
    <property type="entry name" value="endopeptidase domain like (from Nostoc punctiforme)"/>
    <property type="match status" value="1"/>
</dbReference>
<dbReference type="PROSITE" id="PS51935">
    <property type="entry name" value="NLPC_P60"/>
    <property type="match status" value="1"/>
</dbReference>
<evidence type="ECO:0000256" key="4">
    <source>
        <dbReference type="ARBA" id="ARBA00022807"/>
    </source>
</evidence>
<dbReference type="Gene3D" id="2.30.30.40">
    <property type="entry name" value="SH3 Domains"/>
    <property type="match status" value="1"/>
</dbReference>
<evidence type="ECO:0000256" key="1">
    <source>
        <dbReference type="ARBA" id="ARBA00007074"/>
    </source>
</evidence>
<dbReference type="InterPro" id="IPR041382">
    <property type="entry name" value="SH3_16"/>
</dbReference>
<evidence type="ECO:0000313" key="6">
    <source>
        <dbReference type="EMBL" id="NNV54341.1"/>
    </source>
</evidence>
<evidence type="ECO:0000256" key="3">
    <source>
        <dbReference type="ARBA" id="ARBA00022801"/>
    </source>
</evidence>
<dbReference type="InterPro" id="IPR000064">
    <property type="entry name" value="NLP_P60_dom"/>
</dbReference>
<keyword evidence="2" id="KW-0645">Protease</keyword>
<keyword evidence="4" id="KW-0788">Thiol protease</keyword>
<sequence length="251" mass="27853">MQKIISIAAVCPLWASPSYKSEMTSQLLFGEQATILETTRDFFLVKCENDGYEGWCMQNQVLVMPENDMPILKGFTVNANAVAILNSTVVPLPIGSPVYQDFGLDNIVFNYSQTHYCPINEMEATVTRAVQIVLAYINTPYLWGGKSNFGADCSGFVQQVFKLMGIFLPRAARAQVNEGKPVDFLQQAQPGDLAFFDNEQGEIIHVGILLSSQQIIHASGFVHTDLIDTLGIVSTITGNRTHQLRIIKRLF</sequence>
<accession>A0A8J8FAG1</accession>
<keyword evidence="3 6" id="KW-0378">Hydrolase</keyword>
<dbReference type="Pfam" id="PF00877">
    <property type="entry name" value="NLPC_P60"/>
    <property type="match status" value="1"/>
</dbReference>
<name>A0A8J8FAG1_9BACT</name>
<dbReference type="AlphaFoldDB" id="A0A8J8FAG1"/>
<evidence type="ECO:0000313" key="7">
    <source>
        <dbReference type="Proteomes" id="UP000598971"/>
    </source>
</evidence>
<dbReference type="GO" id="GO:0008234">
    <property type="term" value="F:cysteine-type peptidase activity"/>
    <property type="evidence" value="ECO:0007669"/>
    <property type="project" value="UniProtKB-KW"/>
</dbReference>
<evidence type="ECO:0000259" key="5">
    <source>
        <dbReference type="PROSITE" id="PS51935"/>
    </source>
</evidence>
<evidence type="ECO:0000256" key="2">
    <source>
        <dbReference type="ARBA" id="ARBA00022670"/>
    </source>
</evidence>
<dbReference type="InterPro" id="IPR051202">
    <property type="entry name" value="Peptidase_C40"/>
</dbReference>
<dbReference type="SUPFAM" id="SSF54001">
    <property type="entry name" value="Cysteine proteinases"/>
    <property type="match status" value="1"/>
</dbReference>
<dbReference type="Proteomes" id="UP000598971">
    <property type="component" value="Unassembled WGS sequence"/>
</dbReference>
<comment type="similarity">
    <text evidence="1">Belongs to the peptidase C40 family.</text>
</comment>
<dbReference type="PANTHER" id="PTHR47053:SF1">
    <property type="entry name" value="MUREIN DD-ENDOPEPTIDASE MEPH-RELATED"/>
    <property type="match status" value="1"/>
</dbReference>
<dbReference type="Pfam" id="PF18348">
    <property type="entry name" value="SH3_16"/>
    <property type="match status" value="1"/>
</dbReference>
<protein>
    <submittedName>
        <fullName evidence="6">Hydrolase Nlp/P60</fullName>
    </submittedName>
</protein>
<dbReference type="RefSeq" id="WP_171606264.1">
    <property type="nucleotide sequence ID" value="NZ_WHPF01000002.1"/>
</dbReference>
<keyword evidence="7" id="KW-1185">Reference proteome</keyword>
<dbReference type="InterPro" id="IPR038765">
    <property type="entry name" value="Papain-like_cys_pep_sf"/>
</dbReference>
<feature type="domain" description="NlpC/P60" evidence="5">
    <location>
        <begin position="123"/>
        <end position="251"/>
    </location>
</feature>
<proteinExistence type="inferred from homology"/>
<gene>
    <name evidence="6" type="ORF">GD597_02635</name>
</gene>
<reference evidence="6" key="1">
    <citation type="submission" date="2019-10" db="EMBL/GenBank/DDBJ databases">
        <title>Draft genome sequence of Panacibacter sp. KCS-6.</title>
        <authorList>
            <person name="Yim K.J."/>
        </authorList>
    </citation>
    <scope>NUCLEOTIDE SEQUENCE</scope>
    <source>
        <strain evidence="6">KCS-6</strain>
    </source>
</reference>
<organism evidence="6 7">
    <name type="scientific">Limnovirga soli</name>
    <dbReference type="NCBI Taxonomy" id="2656915"/>
    <lineage>
        <taxon>Bacteria</taxon>
        <taxon>Pseudomonadati</taxon>
        <taxon>Bacteroidota</taxon>
        <taxon>Chitinophagia</taxon>
        <taxon>Chitinophagales</taxon>
        <taxon>Chitinophagaceae</taxon>
        <taxon>Limnovirga</taxon>
    </lineage>
</organism>
<dbReference type="GO" id="GO:0006508">
    <property type="term" value="P:proteolysis"/>
    <property type="evidence" value="ECO:0007669"/>
    <property type="project" value="UniProtKB-KW"/>
</dbReference>
<dbReference type="PANTHER" id="PTHR47053">
    <property type="entry name" value="MUREIN DD-ENDOPEPTIDASE MEPH-RELATED"/>
    <property type="match status" value="1"/>
</dbReference>
<dbReference type="EMBL" id="WHPF01000002">
    <property type="protein sequence ID" value="NNV54341.1"/>
    <property type="molecule type" value="Genomic_DNA"/>
</dbReference>